<keyword evidence="4" id="KW-0804">Transcription</keyword>
<accession>A0A4Y6US52</accession>
<dbReference type="Pfam" id="PF08281">
    <property type="entry name" value="Sigma70_r4_2"/>
    <property type="match status" value="1"/>
</dbReference>
<feature type="domain" description="RNA polymerase sigma-70 region 2" evidence="5">
    <location>
        <begin position="16"/>
        <end position="83"/>
    </location>
</feature>
<dbReference type="SUPFAM" id="SSF88659">
    <property type="entry name" value="Sigma3 and sigma4 domains of RNA polymerase sigma factors"/>
    <property type="match status" value="1"/>
</dbReference>
<evidence type="ECO:0000313" key="7">
    <source>
        <dbReference type="EMBL" id="QDH19468.1"/>
    </source>
</evidence>
<dbReference type="InterPro" id="IPR013249">
    <property type="entry name" value="RNA_pol_sigma70_r4_t2"/>
</dbReference>
<dbReference type="InterPro" id="IPR039425">
    <property type="entry name" value="RNA_pol_sigma-70-like"/>
</dbReference>
<evidence type="ECO:0000256" key="3">
    <source>
        <dbReference type="ARBA" id="ARBA00023082"/>
    </source>
</evidence>
<dbReference type="Pfam" id="PF04542">
    <property type="entry name" value="Sigma70_r2"/>
    <property type="match status" value="1"/>
</dbReference>
<evidence type="ECO:0000256" key="4">
    <source>
        <dbReference type="ARBA" id="ARBA00023163"/>
    </source>
</evidence>
<gene>
    <name evidence="7" type="ORF">FFV09_00510</name>
</gene>
<dbReference type="CDD" id="cd06171">
    <property type="entry name" value="Sigma70_r4"/>
    <property type="match status" value="1"/>
</dbReference>
<dbReference type="AlphaFoldDB" id="A0A4Y6US52"/>
<name>A0A4Y6US52_SACBS</name>
<reference evidence="7 8" key="1">
    <citation type="submission" date="2019-06" db="EMBL/GenBank/DDBJ databases">
        <title>Saccharibacillus brassicae sp. nov., an endophytic bacterium isolated from Chinese cabbage seeds (Brassica pekinensis).</title>
        <authorList>
            <person name="Jiang L."/>
            <person name="Lee J."/>
            <person name="Kim S.W."/>
        </authorList>
    </citation>
    <scope>NUCLEOTIDE SEQUENCE [LARGE SCALE GENOMIC DNA]</scope>
    <source>
        <strain evidence="8">KCTC 43072 / ATSA2</strain>
    </source>
</reference>
<protein>
    <submittedName>
        <fullName evidence="7">Sigma-70 family RNA polymerase sigma factor</fullName>
    </submittedName>
</protein>
<dbReference type="EMBL" id="CP041217">
    <property type="protein sequence ID" value="QDH19468.1"/>
    <property type="molecule type" value="Genomic_DNA"/>
</dbReference>
<sequence>MIRGILRGDRDAFRELVDTYRQHVFRVAFSVLRSEKDAEDVAQEVFIQIHKSLPDYRSQGFKTWISRIATNKAIDFKRKQKRRREDLYDSEPALLRIVSGDEAPLAKMLREEQSEEMRRRLADMPRGHRDVIEAFYFQGKNYEQISAEMDVTVKTVESKLYRARMWIRQHWQEEEWR</sequence>
<dbReference type="PANTHER" id="PTHR43133:SF51">
    <property type="entry name" value="RNA POLYMERASE SIGMA FACTOR"/>
    <property type="match status" value="1"/>
</dbReference>
<evidence type="ECO:0000256" key="2">
    <source>
        <dbReference type="ARBA" id="ARBA00023015"/>
    </source>
</evidence>
<dbReference type="InterPro" id="IPR007627">
    <property type="entry name" value="RNA_pol_sigma70_r2"/>
</dbReference>
<dbReference type="Gene3D" id="1.10.10.10">
    <property type="entry name" value="Winged helix-like DNA-binding domain superfamily/Winged helix DNA-binding domain"/>
    <property type="match status" value="1"/>
</dbReference>
<dbReference type="InterPro" id="IPR013324">
    <property type="entry name" value="RNA_pol_sigma_r3/r4-like"/>
</dbReference>
<dbReference type="GO" id="GO:0016987">
    <property type="term" value="F:sigma factor activity"/>
    <property type="evidence" value="ECO:0007669"/>
    <property type="project" value="UniProtKB-KW"/>
</dbReference>
<evidence type="ECO:0000313" key="8">
    <source>
        <dbReference type="Proteomes" id="UP000316968"/>
    </source>
</evidence>
<dbReference type="Proteomes" id="UP000316968">
    <property type="component" value="Chromosome"/>
</dbReference>
<proteinExistence type="inferred from homology"/>
<dbReference type="SUPFAM" id="SSF88946">
    <property type="entry name" value="Sigma2 domain of RNA polymerase sigma factors"/>
    <property type="match status" value="1"/>
</dbReference>
<organism evidence="7 8">
    <name type="scientific">Saccharibacillus brassicae</name>
    <dbReference type="NCBI Taxonomy" id="2583377"/>
    <lineage>
        <taxon>Bacteria</taxon>
        <taxon>Bacillati</taxon>
        <taxon>Bacillota</taxon>
        <taxon>Bacilli</taxon>
        <taxon>Bacillales</taxon>
        <taxon>Paenibacillaceae</taxon>
        <taxon>Saccharibacillus</taxon>
    </lineage>
</organism>
<keyword evidence="8" id="KW-1185">Reference proteome</keyword>
<evidence type="ECO:0000256" key="1">
    <source>
        <dbReference type="ARBA" id="ARBA00010641"/>
    </source>
</evidence>
<comment type="similarity">
    <text evidence="1">Belongs to the sigma-70 factor family. ECF subfamily.</text>
</comment>
<dbReference type="Gene3D" id="1.10.1740.10">
    <property type="match status" value="1"/>
</dbReference>
<feature type="domain" description="RNA polymerase sigma factor 70 region 4 type 2" evidence="6">
    <location>
        <begin position="115"/>
        <end position="165"/>
    </location>
</feature>
<dbReference type="InterPro" id="IPR036388">
    <property type="entry name" value="WH-like_DNA-bd_sf"/>
</dbReference>
<dbReference type="OrthoDB" id="9784984at2"/>
<dbReference type="InterPro" id="IPR013325">
    <property type="entry name" value="RNA_pol_sigma_r2"/>
</dbReference>
<dbReference type="NCBIfam" id="TIGR02937">
    <property type="entry name" value="sigma70-ECF"/>
    <property type="match status" value="1"/>
</dbReference>
<dbReference type="InterPro" id="IPR014284">
    <property type="entry name" value="RNA_pol_sigma-70_dom"/>
</dbReference>
<keyword evidence="3" id="KW-0731">Sigma factor</keyword>
<dbReference type="PANTHER" id="PTHR43133">
    <property type="entry name" value="RNA POLYMERASE ECF-TYPE SIGMA FACTO"/>
    <property type="match status" value="1"/>
</dbReference>
<dbReference type="KEGG" id="saca:FFV09_00510"/>
<keyword evidence="2" id="KW-0805">Transcription regulation</keyword>
<dbReference type="GO" id="GO:0003677">
    <property type="term" value="F:DNA binding"/>
    <property type="evidence" value="ECO:0007669"/>
    <property type="project" value="InterPro"/>
</dbReference>
<evidence type="ECO:0000259" key="6">
    <source>
        <dbReference type="Pfam" id="PF08281"/>
    </source>
</evidence>
<evidence type="ECO:0000259" key="5">
    <source>
        <dbReference type="Pfam" id="PF04542"/>
    </source>
</evidence>
<dbReference type="GO" id="GO:0006352">
    <property type="term" value="P:DNA-templated transcription initiation"/>
    <property type="evidence" value="ECO:0007669"/>
    <property type="project" value="InterPro"/>
</dbReference>
<dbReference type="RefSeq" id="WP_141445857.1">
    <property type="nucleotide sequence ID" value="NZ_CP041217.1"/>
</dbReference>